<evidence type="ECO:0000313" key="2">
    <source>
        <dbReference type="Proteomes" id="UP000230750"/>
    </source>
</evidence>
<reference evidence="1 2" key="1">
    <citation type="journal article" date="2017" name="PLoS Biol.">
        <title>The sea cucumber genome provides insights into morphological evolution and visceral regeneration.</title>
        <authorList>
            <person name="Zhang X."/>
            <person name="Sun L."/>
            <person name="Yuan J."/>
            <person name="Sun Y."/>
            <person name="Gao Y."/>
            <person name="Zhang L."/>
            <person name="Li S."/>
            <person name="Dai H."/>
            <person name="Hamel J.F."/>
            <person name="Liu C."/>
            <person name="Yu Y."/>
            <person name="Liu S."/>
            <person name="Lin W."/>
            <person name="Guo K."/>
            <person name="Jin S."/>
            <person name="Xu P."/>
            <person name="Storey K.B."/>
            <person name="Huan P."/>
            <person name="Zhang T."/>
            <person name="Zhou Y."/>
            <person name="Zhang J."/>
            <person name="Lin C."/>
            <person name="Li X."/>
            <person name="Xing L."/>
            <person name="Huo D."/>
            <person name="Sun M."/>
            <person name="Wang L."/>
            <person name="Mercier A."/>
            <person name="Li F."/>
            <person name="Yang H."/>
            <person name="Xiang J."/>
        </authorList>
    </citation>
    <scope>NUCLEOTIDE SEQUENCE [LARGE SCALE GENOMIC DNA]</scope>
    <source>
        <strain evidence="1">Shaxun</strain>
        <tissue evidence="1">Muscle</tissue>
    </source>
</reference>
<comment type="caution">
    <text evidence="1">The sequence shown here is derived from an EMBL/GenBank/DDBJ whole genome shotgun (WGS) entry which is preliminary data.</text>
</comment>
<gene>
    <name evidence="1" type="ORF">BSL78_25778</name>
</gene>
<name>A0A2G8JNQ6_STIJA</name>
<dbReference type="AlphaFoldDB" id="A0A2G8JNQ6"/>
<evidence type="ECO:0000313" key="1">
    <source>
        <dbReference type="EMBL" id="PIK37402.1"/>
    </source>
</evidence>
<accession>A0A2G8JNQ6</accession>
<organism evidence="1 2">
    <name type="scientific">Stichopus japonicus</name>
    <name type="common">Sea cucumber</name>
    <dbReference type="NCBI Taxonomy" id="307972"/>
    <lineage>
        <taxon>Eukaryota</taxon>
        <taxon>Metazoa</taxon>
        <taxon>Echinodermata</taxon>
        <taxon>Eleutherozoa</taxon>
        <taxon>Echinozoa</taxon>
        <taxon>Holothuroidea</taxon>
        <taxon>Aspidochirotacea</taxon>
        <taxon>Aspidochirotida</taxon>
        <taxon>Stichopodidae</taxon>
        <taxon>Apostichopus</taxon>
    </lineage>
</organism>
<dbReference type="EMBL" id="MRZV01001510">
    <property type="protein sequence ID" value="PIK37402.1"/>
    <property type="molecule type" value="Genomic_DNA"/>
</dbReference>
<protein>
    <submittedName>
        <fullName evidence="1">Uncharacterized protein</fullName>
    </submittedName>
</protein>
<keyword evidence="2" id="KW-1185">Reference proteome</keyword>
<sequence length="283" mass="30036">MAAVRWAPLGLGGERRSSGGAVVVPSGRRCASASSRCPGAGRAVCRSPASSSESSSAQWSGGCCSRSPGWLVLPRSEGSRSLCSRGSKLRFSQGLSPGYLFLYFFWKLPPKRSSPSTGRASILFLASVDGQRMAETTFSLRAFTERVATLANWSYASLTRGPSSRRSWPASSLDTWLSSSGSCWWCRIRTSADSIRTEANFMPERAAVSTSTRSSSSFLWSGVLKVWEDEAPCSAFSLSLASWGMVGHLNSALQASSGTLTALSALAGKAVHLFLSAMASNLS</sequence>
<proteinExistence type="predicted"/>
<dbReference type="Proteomes" id="UP000230750">
    <property type="component" value="Unassembled WGS sequence"/>
</dbReference>